<dbReference type="GO" id="GO:0050660">
    <property type="term" value="F:flavin adenine dinucleotide binding"/>
    <property type="evidence" value="ECO:0007669"/>
    <property type="project" value="TreeGrafter"/>
</dbReference>
<keyword evidence="1" id="KW-0560">Oxidoreductase</keyword>
<name>A0A450ZPW3_9GAMM</name>
<organism evidence="2">
    <name type="scientific">Candidatus Kentrum sp. TUN</name>
    <dbReference type="NCBI Taxonomy" id="2126343"/>
    <lineage>
        <taxon>Bacteria</taxon>
        <taxon>Pseudomonadati</taxon>
        <taxon>Pseudomonadota</taxon>
        <taxon>Gammaproteobacteria</taxon>
        <taxon>Candidatus Kentrum</taxon>
    </lineage>
</organism>
<dbReference type="InterPro" id="IPR036188">
    <property type="entry name" value="FAD/NAD-bd_sf"/>
</dbReference>
<dbReference type="EMBL" id="CAADFX010000037">
    <property type="protein sequence ID" value="VFK55810.1"/>
    <property type="molecule type" value="Genomic_DNA"/>
</dbReference>
<dbReference type="GO" id="GO:0009851">
    <property type="term" value="P:auxin biosynthetic process"/>
    <property type="evidence" value="ECO:0007669"/>
    <property type="project" value="TreeGrafter"/>
</dbReference>
<dbReference type="PANTHER" id="PTHR43539">
    <property type="entry name" value="FLAVIN-BINDING MONOOXYGENASE-LIKE PROTEIN (AFU_ORTHOLOGUE AFUA_4G09220)"/>
    <property type="match status" value="1"/>
</dbReference>
<dbReference type="Pfam" id="PF13738">
    <property type="entry name" value="Pyr_redox_3"/>
    <property type="match status" value="1"/>
</dbReference>
<accession>A0A450ZPW3</accession>
<evidence type="ECO:0000256" key="1">
    <source>
        <dbReference type="ARBA" id="ARBA00023002"/>
    </source>
</evidence>
<dbReference type="InterPro" id="IPR050982">
    <property type="entry name" value="Auxin_biosynth/cation_transpt"/>
</dbReference>
<dbReference type="PRINTS" id="PR00469">
    <property type="entry name" value="PNDRDTASEII"/>
</dbReference>
<proteinExistence type="predicted"/>
<dbReference type="AlphaFoldDB" id="A0A450ZPW3"/>
<sequence length="221" mass="24835">MRWDWNSLLTDDYDLLFKDYSKDYFPDAEPLIEYLEAFAAKYLSNIQYNADIVRVSRDENGFHAKTRDGKIFSGKCLIVATGVSKPWSPVIGGIEMAEQYSSVSEDPEEFADQRILIIGKGNSGFETADNLIGHAATIHVAAPELLKFDWQSHYVEHLRAVNNNFIITWNRNIRISPSHIILSIGKRSPLPLSGSSTVAPPCGSNSVFWGMYSCWGVRRLG</sequence>
<reference evidence="2" key="1">
    <citation type="submission" date="2019-02" db="EMBL/GenBank/DDBJ databases">
        <authorList>
            <person name="Gruber-Vodicka R. H."/>
            <person name="Seah K. B. B."/>
        </authorList>
    </citation>
    <scope>NUCLEOTIDE SEQUENCE</scope>
    <source>
        <strain evidence="2">BECK_BY1</strain>
    </source>
</reference>
<dbReference type="Gene3D" id="3.50.50.60">
    <property type="entry name" value="FAD/NAD(P)-binding domain"/>
    <property type="match status" value="2"/>
</dbReference>
<dbReference type="GO" id="GO:0004497">
    <property type="term" value="F:monooxygenase activity"/>
    <property type="evidence" value="ECO:0007669"/>
    <property type="project" value="TreeGrafter"/>
</dbReference>
<protein>
    <submittedName>
        <fullName evidence="2">Pyridine nucleotide-disulphide oxidoreductase</fullName>
    </submittedName>
</protein>
<dbReference type="SUPFAM" id="SSF51905">
    <property type="entry name" value="FAD/NAD(P)-binding domain"/>
    <property type="match status" value="1"/>
</dbReference>
<dbReference type="PANTHER" id="PTHR43539:SF38">
    <property type="entry name" value="INDOLE-3-PYRUVATE MONOOXYGENASE YUCCA6"/>
    <property type="match status" value="1"/>
</dbReference>
<evidence type="ECO:0000313" key="2">
    <source>
        <dbReference type="EMBL" id="VFK55810.1"/>
    </source>
</evidence>
<gene>
    <name evidence="2" type="ORF">BECKTUN1418D_GA0071000_103724</name>
</gene>